<dbReference type="EMBL" id="ML977149">
    <property type="protein sequence ID" value="KAF1988243.1"/>
    <property type="molecule type" value="Genomic_DNA"/>
</dbReference>
<dbReference type="Proteomes" id="UP000800041">
    <property type="component" value="Unassembled WGS sequence"/>
</dbReference>
<dbReference type="AlphaFoldDB" id="A0A6G1H4U1"/>
<evidence type="ECO:0000313" key="1">
    <source>
        <dbReference type="EMBL" id="KAF1988243.1"/>
    </source>
</evidence>
<name>A0A6G1H4U1_9PEZI</name>
<sequence>MLQYQLSITPGSDISPSRNFKALPYRSRPTNAMLGVKSMVPHVTRPKNHPSTHDSIRQKLLHSSGSNQNLGLPHKVPVPIPSRLVSSLPYRTTPESTTDLEFRNSTWLTRSHWNWNEPTSRVGSSRTKPFLRSEVFLPRSVPRQSKPDFSWLSSATSANLPR</sequence>
<evidence type="ECO:0000313" key="2">
    <source>
        <dbReference type="Proteomes" id="UP000800041"/>
    </source>
</evidence>
<organism evidence="1 2">
    <name type="scientific">Aulographum hederae CBS 113979</name>
    <dbReference type="NCBI Taxonomy" id="1176131"/>
    <lineage>
        <taxon>Eukaryota</taxon>
        <taxon>Fungi</taxon>
        <taxon>Dikarya</taxon>
        <taxon>Ascomycota</taxon>
        <taxon>Pezizomycotina</taxon>
        <taxon>Dothideomycetes</taxon>
        <taxon>Pleosporomycetidae</taxon>
        <taxon>Aulographales</taxon>
        <taxon>Aulographaceae</taxon>
    </lineage>
</organism>
<protein>
    <submittedName>
        <fullName evidence="1">Uncharacterized protein</fullName>
    </submittedName>
</protein>
<proteinExistence type="predicted"/>
<reference evidence="1" key="1">
    <citation type="journal article" date="2020" name="Stud. Mycol.">
        <title>101 Dothideomycetes genomes: a test case for predicting lifestyles and emergence of pathogens.</title>
        <authorList>
            <person name="Haridas S."/>
            <person name="Albert R."/>
            <person name="Binder M."/>
            <person name="Bloem J."/>
            <person name="Labutti K."/>
            <person name="Salamov A."/>
            <person name="Andreopoulos B."/>
            <person name="Baker S."/>
            <person name="Barry K."/>
            <person name="Bills G."/>
            <person name="Bluhm B."/>
            <person name="Cannon C."/>
            <person name="Castanera R."/>
            <person name="Culley D."/>
            <person name="Daum C."/>
            <person name="Ezra D."/>
            <person name="Gonzalez J."/>
            <person name="Henrissat B."/>
            <person name="Kuo A."/>
            <person name="Liang C."/>
            <person name="Lipzen A."/>
            <person name="Lutzoni F."/>
            <person name="Magnuson J."/>
            <person name="Mondo S."/>
            <person name="Nolan M."/>
            <person name="Ohm R."/>
            <person name="Pangilinan J."/>
            <person name="Park H.-J."/>
            <person name="Ramirez L."/>
            <person name="Alfaro M."/>
            <person name="Sun H."/>
            <person name="Tritt A."/>
            <person name="Yoshinaga Y."/>
            <person name="Zwiers L.-H."/>
            <person name="Turgeon B."/>
            <person name="Goodwin S."/>
            <person name="Spatafora J."/>
            <person name="Crous P."/>
            <person name="Grigoriev I."/>
        </authorList>
    </citation>
    <scope>NUCLEOTIDE SEQUENCE</scope>
    <source>
        <strain evidence="1">CBS 113979</strain>
    </source>
</reference>
<gene>
    <name evidence="1" type="ORF">K402DRAFT_31693</name>
</gene>
<keyword evidence="2" id="KW-1185">Reference proteome</keyword>
<accession>A0A6G1H4U1</accession>